<feature type="transmembrane region" description="Helical" evidence="6">
    <location>
        <begin position="309"/>
        <end position="332"/>
    </location>
</feature>
<dbReference type="Gene3D" id="3.60.15.10">
    <property type="entry name" value="Ribonuclease Z/Hydroxyacylglutathione hydrolase-like"/>
    <property type="match status" value="1"/>
</dbReference>
<dbReference type="NCBIfam" id="TIGR00361">
    <property type="entry name" value="ComEC_Rec2"/>
    <property type="match status" value="1"/>
</dbReference>
<dbReference type="AlphaFoldDB" id="A0A345BUN4"/>
<keyword evidence="2" id="KW-1003">Cell membrane</keyword>
<dbReference type="InterPro" id="IPR025405">
    <property type="entry name" value="DUF4131"/>
</dbReference>
<dbReference type="NCBIfam" id="TIGR00360">
    <property type="entry name" value="ComEC_N-term"/>
    <property type="match status" value="1"/>
</dbReference>
<feature type="transmembrane region" description="Helical" evidence="6">
    <location>
        <begin position="80"/>
        <end position="113"/>
    </location>
</feature>
<feature type="transmembrane region" description="Helical" evidence="6">
    <location>
        <begin position="344"/>
        <end position="363"/>
    </location>
</feature>
<dbReference type="GO" id="GO:0005886">
    <property type="term" value="C:plasma membrane"/>
    <property type="evidence" value="ECO:0007669"/>
    <property type="project" value="UniProtKB-SubCell"/>
</dbReference>
<dbReference type="PANTHER" id="PTHR30619:SF1">
    <property type="entry name" value="RECOMBINATION PROTEIN 2"/>
    <property type="match status" value="1"/>
</dbReference>
<proteinExistence type="predicted"/>
<feature type="transmembrane region" description="Helical" evidence="6">
    <location>
        <begin position="402"/>
        <end position="426"/>
    </location>
</feature>
<feature type="transmembrane region" description="Helical" evidence="6">
    <location>
        <begin position="554"/>
        <end position="572"/>
    </location>
</feature>
<evidence type="ECO:0000256" key="2">
    <source>
        <dbReference type="ARBA" id="ARBA00022475"/>
    </source>
</evidence>
<feature type="transmembrane region" description="Helical" evidence="6">
    <location>
        <begin position="529"/>
        <end position="547"/>
    </location>
</feature>
<dbReference type="InterPro" id="IPR052159">
    <property type="entry name" value="Competence_DNA_uptake"/>
</dbReference>
<dbReference type="InterPro" id="IPR036866">
    <property type="entry name" value="RibonucZ/Hydroxyglut_hydro"/>
</dbReference>
<comment type="subcellular location">
    <subcellularLocation>
        <location evidence="1">Cell membrane</location>
        <topology evidence="1">Multi-pass membrane protein</topology>
    </subcellularLocation>
</comment>
<evidence type="ECO:0000256" key="6">
    <source>
        <dbReference type="SAM" id="Phobius"/>
    </source>
</evidence>
<feature type="transmembrane region" description="Helical" evidence="6">
    <location>
        <begin position="496"/>
        <end position="517"/>
    </location>
</feature>
<organism evidence="8 9">
    <name type="scientific">Salicibibacter kimchii</name>
    <dbReference type="NCBI Taxonomy" id="2099786"/>
    <lineage>
        <taxon>Bacteria</taxon>
        <taxon>Bacillati</taxon>
        <taxon>Bacillota</taxon>
        <taxon>Bacilli</taxon>
        <taxon>Bacillales</taxon>
        <taxon>Bacillaceae</taxon>
        <taxon>Salicibibacter</taxon>
    </lineage>
</organism>
<dbReference type="Pfam" id="PF00753">
    <property type="entry name" value="Lactamase_B"/>
    <property type="match status" value="1"/>
</dbReference>
<gene>
    <name evidence="8" type="ORF">DT065_00620</name>
</gene>
<dbReference type="CDD" id="cd07731">
    <property type="entry name" value="ComA-like_MBL-fold"/>
    <property type="match status" value="1"/>
</dbReference>
<protein>
    <submittedName>
        <fullName evidence="8">DNA internalization-related competence protein ComEC/Rec2</fullName>
    </submittedName>
</protein>
<dbReference type="SUPFAM" id="SSF56281">
    <property type="entry name" value="Metallo-hydrolase/oxidoreductase"/>
    <property type="match status" value="1"/>
</dbReference>
<keyword evidence="3 6" id="KW-0812">Transmembrane</keyword>
<evidence type="ECO:0000256" key="4">
    <source>
        <dbReference type="ARBA" id="ARBA00022989"/>
    </source>
</evidence>
<keyword evidence="5 6" id="KW-0472">Membrane</keyword>
<feature type="transmembrane region" description="Helical" evidence="6">
    <location>
        <begin position="466"/>
        <end position="489"/>
    </location>
</feature>
<dbReference type="SMART" id="SM00849">
    <property type="entry name" value="Lactamase_B"/>
    <property type="match status" value="1"/>
</dbReference>
<evidence type="ECO:0000259" key="7">
    <source>
        <dbReference type="SMART" id="SM00849"/>
    </source>
</evidence>
<dbReference type="InterPro" id="IPR004477">
    <property type="entry name" value="ComEC_N"/>
</dbReference>
<dbReference type="Pfam" id="PF03772">
    <property type="entry name" value="Competence"/>
    <property type="match status" value="1"/>
</dbReference>
<dbReference type="Proteomes" id="UP000252100">
    <property type="component" value="Chromosome"/>
</dbReference>
<keyword evidence="9" id="KW-1185">Reference proteome</keyword>
<dbReference type="EMBL" id="CP031092">
    <property type="protein sequence ID" value="AXF54665.1"/>
    <property type="molecule type" value="Genomic_DNA"/>
</dbReference>
<reference evidence="8 9" key="1">
    <citation type="journal article" date="2018" name="J. Microbiol.">
        <title>Salicibibacter kimchii gen. nov., sp. nov., a moderately halophilic and alkalitolerant bacterium in the family Bacillaceae, isolated from kimchi.</title>
        <authorList>
            <person name="Jang J.Y."/>
            <person name="Oh Y.J."/>
            <person name="Lim S.K."/>
            <person name="Park H.K."/>
            <person name="Lee C."/>
            <person name="Kim J.Y."/>
            <person name="Lee M.A."/>
            <person name="Choi H.J."/>
        </authorList>
    </citation>
    <scope>NUCLEOTIDE SEQUENCE [LARGE SCALE GENOMIC DNA]</scope>
    <source>
        <strain evidence="8 9">NKC1-1</strain>
    </source>
</reference>
<dbReference type="Pfam" id="PF13567">
    <property type="entry name" value="DUF4131"/>
    <property type="match status" value="1"/>
</dbReference>
<evidence type="ECO:0000256" key="5">
    <source>
        <dbReference type="ARBA" id="ARBA00023136"/>
    </source>
</evidence>
<feature type="transmembrane region" description="Helical" evidence="6">
    <location>
        <begin position="120"/>
        <end position="139"/>
    </location>
</feature>
<dbReference type="InterPro" id="IPR004797">
    <property type="entry name" value="Competence_ComEC/Rec2"/>
</dbReference>
<name>A0A345BUN4_9BACI</name>
<dbReference type="PANTHER" id="PTHR30619">
    <property type="entry name" value="DNA INTERNALIZATION/COMPETENCE PROTEIN COMEC/REC2"/>
    <property type="match status" value="1"/>
</dbReference>
<evidence type="ECO:0000313" key="9">
    <source>
        <dbReference type="Proteomes" id="UP000252100"/>
    </source>
</evidence>
<feature type="domain" description="Metallo-beta-lactamase" evidence="7">
    <location>
        <begin position="587"/>
        <end position="799"/>
    </location>
</feature>
<dbReference type="GO" id="GO:0030420">
    <property type="term" value="P:establishment of competence for transformation"/>
    <property type="evidence" value="ECO:0007669"/>
    <property type="project" value="InterPro"/>
</dbReference>
<sequence length="847" mass="95620">MPLKTWLIELPQYIQYYNRWLPNRLVRRIKIVLTGVTVYLRRSALVHFGTGFHLSPFSSPIFHPYPAYPDRKGDGLRGNYYLFAAATGFGVAAALSSYRAMMIAGALLVFTYLSIKNRSLLLLFALIFTGAGAAIWAYVVDGQNETVLHEEVDTIDGQIADVPDMDGDRVSFSLQLPDHNERVQVFVRVVDEEALPVFADLSPGHECTILGEIRTPRPARNFNAFDYRSYLYEQRVHWTFHHVQGKDDMTCRDSGDTGITSVKQWRHSGIRFIEDVFPDEIQGLAMALLFGERSYMEADTLEAYQDLGIVHLLAISGLHVGLVSGFLFFLFIRLGISRERACEMLLILLPLYALLAGAAPSVLRAVLMSCCVLLCIRFRVPLHPADGISFAFIGLLLYNPYMLFHVGFQLSFVISFALIASAVIFARAKTRIRQFMLVSFLAQVVSFPLIVYHFHTYSLLSLPLNILFVPVVSVIILPTIWLLFLFSIISPFLSSVWLLLLEKIVNVFHSLFTYLHQHSGLMFVFGQPSGVWVMLMVVFVVIAAILLEKRRKAVVFAIGLLISAAALQYFYADLVPQLRVTFIDVGQGDSILIELPYRQGVYLIDGGGTITFPQEDWQERDQQPDPGRQTVVPYLQSLGINHLDKVIVTHGDYDHYGGLFAVVEEMEVDTVLSPHTDIENSEVERFLMHAREQGAQPTFVHEGMGWSVDAFTFRILHPTPTGGGESDNDQSIVIDAHLYGTRWLFTGDVEEEGEKRLIRDYPELSADILKAGHHGSQTSTTSSFVEHLNPMVAVISAGENNRYNHPHPDVLQTLEKAGVQIFRTDEQGAIRFYYQNRRWHVETMIDE</sequence>
<evidence type="ECO:0000313" key="8">
    <source>
        <dbReference type="EMBL" id="AXF54665.1"/>
    </source>
</evidence>
<evidence type="ECO:0000256" key="1">
    <source>
        <dbReference type="ARBA" id="ARBA00004651"/>
    </source>
</evidence>
<dbReference type="KEGG" id="rue:DT065_00620"/>
<dbReference type="InterPro" id="IPR001279">
    <property type="entry name" value="Metallo-B-lactamas"/>
</dbReference>
<evidence type="ECO:0000256" key="3">
    <source>
        <dbReference type="ARBA" id="ARBA00022692"/>
    </source>
</evidence>
<keyword evidence="4 6" id="KW-1133">Transmembrane helix</keyword>
<dbReference type="InterPro" id="IPR035681">
    <property type="entry name" value="ComA-like_MBL"/>
</dbReference>
<feature type="transmembrane region" description="Helical" evidence="6">
    <location>
        <begin position="435"/>
        <end position="454"/>
    </location>
</feature>
<accession>A0A345BUN4</accession>